<reference evidence="4" key="1">
    <citation type="submission" date="2020-01" db="EMBL/GenBank/DDBJ databases">
        <title>Identification and distribution of gene clusters putatively required for synthesis of sphingolipid metabolism inhibitors in phylogenetically diverse species of the filamentous fungus Fusarium.</title>
        <authorList>
            <person name="Kim H.-S."/>
            <person name="Busman M."/>
            <person name="Brown D.W."/>
            <person name="Divon H."/>
            <person name="Uhlig S."/>
            <person name="Proctor R.H."/>
        </authorList>
    </citation>
    <scope>NUCLEOTIDE SEQUENCE</scope>
    <source>
        <strain evidence="4">NRRL 53441</strain>
    </source>
</reference>
<accession>A0A8H4JYB9</accession>
<evidence type="ECO:0000259" key="3">
    <source>
        <dbReference type="Pfam" id="PF00144"/>
    </source>
</evidence>
<evidence type="ECO:0000256" key="2">
    <source>
        <dbReference type="SAM" id="Phobius"/>
    </source>
</evidence>
<proteinExistence type="inferred from homology"/>
<evidence type="ECO:0000256" key="1">
    <source>
        <dbReference type="ARBA" id="ARBA00038215"/>
    </source>
</evidence>
<dbReference type="EMBL" id="JAADJG010000665">
    <property type="protein sequence ID" value="KAF4440067.1"/>
    <property type="molecule type" value="Genomic_DNA"/>
</dbReference>
<dbReference type="InterPro" id="IPR012338">
    <property type="entry name" value="Beta-lactam/transpept-like"/>
</dbReference>
<keyword evidence="2" id="KW-0812">Transmembrane</keyword>
<dbReference type="Gene3D" id="3.40.710.10">
    <property type="entry name" value="DD-peptidase/beta-lactamase superfamily"/>
    <property type="match status" value="2"/>
</dbReference>
<feature type="domain" description="Beta-lactamase-related" evidence="3">
    <location>
        <begin position="4"/>
        <end position="109"/>
    </location>
</feature>
<organism evidence="4 5">
    <name type="scientific">Fusarium austroafricanum</name>
    <dbReference type="NCBI Taxonomy" id="2364996"/>
    <lineage>
        <taxon>Eukaryota</taxon>
        <taxon>Fungi</taxon>
        <taxon>Dikarya</taxon>
        <taxon>Ascomycota</taxon>
        <taxon>Pezizomycotina</taxon>
        <taxon>Sordariomycetes</taxon>
        <taxon>Hypocreomycetidae</taxon>
        <taxon>Hypocreales</taxon>
        <taxon>Nectriaceae</taxon>
        <taxon>Fusarium</taxon>
        <taxon>Fusarium concolor species complex</taxon>
    </lineage>
</organism>
<feature type="transmembrane region" description="Helical" evidence="2">
    <location>
        <begin position="512"/>
        <end position="533"/>
    </location>
</feature>
<dbReference type="SUPFAM" id="SSF56601">
    <property type="entry name" value="beta-lactamase/transpeptidase-like"/>
    <property type="match status" value="1"/>
</dbReference>
<keyword evidence="2" id="KW-0472">Membrane</keyword>
<dbReference type="PANTHER" id="PTHR46825:SF14">
    <property type="entry name" value="BETA-LACTAMASE-RELATED DOMAIN-CONTAINING PROTEIN"/>
    <property type="match status" value="1"/>
</dbReference>
<dbReference type="Proteomes" id="UP000605986">
    <property type="component" value="Unassembled WGS sequence"/>
</dbReference>
<evidence type="ECO:0000313" key="5">
    <source>
        <dbReference type="Proteomes" id="UP000605986"/>
    </source>
</evidence>
<dbReference type="AlphaFoldDB" id="A0A8H4JYB9"/>
<protein>
    <submittedName>
        <fullName evidence="4">Putative penicillin-binding protein</fullName>
    </submittedName>
</protein>
<gene>
    <name evidence="4" type="ORF">F53441_12389</name>
</gene>
<dbReference type="OrthoDB" id="5946976at2759"/>
<evidence type="ECO:0000313" key="4">
    <source>
        <dbReference type="EMBL" id="KAF4440067.1"/>
    </source>
</evidence>
<dbReference type="Pfam" id="PF00144">
    <property type="entry name" value="Beta-lactamase"/>
    <property type="match status" value="1"/>
</dbReference>
<dbReference type="InterPro" id="IPR001466">
    <property type="entry name" value="Beta-lactam-related"/>
</dbReference>
<name>A0A8H4JYB9_9HYPO</name>
<dbReference type="InterPro" id="IPR050491">
    <property type="entry name" value="AmpC-like"/>
</dbReference>
<comment type="similarity">
    <text evidence="1">Belongs to the peptidase S12 family.</text>
</comment>
<dbReference type="PANTHER" id="PTHR46825">
    <property type="entry name" value="D-ALANYL-D-ALANINE-CARBOXYPEPTIDASE/ENDOPEPTIDASE AMPH"/>
    <property type="match status" value="1"/>
</dbReference>
<feature type="transmembrane region" description="Helical" evidence="2">
    <location>
        <begin position="554"/>
        <end position="578"/>
    </location>
</feature>
<comment type="caution">
    <text evidence="4">The sequence shown here is derived from an EMBL/GenBank/DDBJ whole genome shotgun (WGS) entry which is preliminary data.</text>
</comment>
<keyword evidence="2" id="KW-1133">Transmembrane helix</keyword>
<keyword evidence="5" id="KW-1185">Reference proteome</keyword>
<feature type="transmembrane region" description="Helical" evidence="2">
    <location>
        <begin position="603"/>
        <end position="628"/>
    </location>
</feature>
<sequence>MEQILAITGQPGVSVGVLYRGQVILNQGLGHRNVSTQAKADEHTLYCIASLTKGFVSVALNTVINGNKLSWSDKAAKFVPGLGVQEDPTLVDRLSLADLVSHRSGLNSLDQLIQDLDGRILVAKDKVVPSTTADWDTFTSDSNLAQPYTCLGINRLHPLPQPELSASTLHGCAGGIRSSVTDMLKWCQAVISATNTNSQGEETNKILSDVSPCFESAAIIDPASMAAGNYCLGWVKQTTPATLGMISPNRRFFSPMLGKESLSKLVYHHNVCDRRLDKCHGMSDCTDWIMQDLAQEMFNFQPKNDYVALAKQSAVLFANRYHGSFVVLLQVHQVKGTEQPPQKDFTGEYTRSKTNSAALNLVISEEDSRDEATKRGYFNMFESWEEYLVDFGRRSDGVVAWFVWKLGGVPEIYGPDKPMVAYCCGKSKVHRMESDTTGNAICQITGNGDIYGMGVRLGIYFQWATSIIVENVYQTEIPATRAAGNCYQIAMLAGLIRISQYPSDKALALEGYIVLLFCFVGVWASSIGLQDLLPKRSQSSDVSQQTTAQANSQVLGFGQLISVSLSTATCAYGTWFLFNGINKMARQEKNCNEVIFFFAKVKLFGWVLIIFKVFFILGLIGSACLLIYQSYDIAQNFGILLDEWTQAPADNTTDRAGSISSPVAVGAVKLMGSVLAMGVFAVSIELTLKWNHITGVYRCDNFSQVFALVVGGLYDCLVPDITKRSYINIAKAKVAYPAAMSDIHDRSPDL</sequence>